<gene>
    <name evidence="1" type="ORF">DCW74_18420</name>
</gene>
<dbReference type="AlphaFoldDB" id="A0A350P8S9"/>
<organism evidence="1 2">
    <name type="scientific">Alteromonas australica</name>
    <dbReference type="NCBI Taxonomy" id="589873"/>
    <lineage>
        <taxon>Bacteria</taxon>
        <taxon>Pseudomonadati</taxon>
        <taxon>Pseudomonadota</taxon>
        <taxon>Gammaproteobacteria</taxon>
        <taxon>Alteromonadales</taxon>
        <taxon>Alteromonadaceae</taxon>
        <taxon>Alteromonas/Salinimonas group</taxon>
        <taxon>Alteromonas</taxon>
    </lineage>
</organism>
<evidence type="ECO:0000313" key="2">
    <source>
        <dbReference type="Proteomes" id="UP000263517"/>
    </source>
</evidence>
<comment type="caution">
    <text evidence="1">The sequence shown here is derived from an EMBL/GenBank/DDBJ whole genome shotgun (WGS) entry which is preliminary data.</text>
</comment>
<protein>
    <submittedName>
        <fullName evidence="1">Uncharacterized protein</fullName>
    </submittedName>
</protein>
<dbReference type="EMBL" id="DNAN01000641">
    <property type="protein sequence ID" value="HAW77696.1"/>
    <property type="molecule type" value="Genomic_DNA"/>
</dbReference>
<reference evidence="1 2" key="1">
    <citation type="journal article" date="2018" name="Nat. Biotechnol.">
        <title>A standardized bacterial taxonomy based on genome phylogeny substantially revises the tree of life.</title>
        <authorList>
            <person name="Parks D.H."/>
            <person name="Chuvochina M."/>
            <person name="Waite D.W."/>
            <person name="Rinke C."/>
            <person name="Skarshewski A."/>
            <person name="Chaumeil P.A."/>
            <person name="Hugenholtz P."/>
        </authorList>
    </citation>
    <scope>NUCLEOTIDE SEQUENCE [LARGE SCALE GENOMIC DNA]</scope>
    <source>
        <strain evidence="1">UBA11978</strain>
    </source>
</reference>
<sequence length="198" mass="23110">MIEYRFPDKLKHEDFVSPPDVVGVTTAFLGGIDLDPASSEDANGLIQAQRFFTPKENGLTQSWKADKLYLYPPRDLVSWDQQPDNFSLFRRKKRFPKSAQRVWLEEAHRRYMKQEFKEGIVFLTSTEVALRVTQKLDINLPMCIMKDHPKLSKDKPSLPALRSTRCLGFILYFPCSENTHDRITRFHQSYSLLGRCYC</sequence>
<name>A0A350P8S9_9ALTE</name>
<evidence type="ECO:0000313" key="1">
    <source>
        <dbReference type="EMBL" id="HAW77696.1"/>
    </source>
</evidence>
<proteinExistence type="predicted"/>
<accession>A0A350P8S9</accession>
<dbReference type="Proteomes" id="UP000263517">
    <property type="component" value="Unassembled WGS sequence"/>
</dbReference>